<organism evidence="2 3">
    <name type="scientific">Umbelopsis vinacea</name>
    <dbReference type="NCBI Taxonomy" id="44442"/>
    <lineage>
        <taxon>Eukaryota</taxon>
        <taxon>Fungi</taxon>
        <taxon>Fungi incertae sedis</taxon>
        <taxon>Mucoromycota</taxon>
        <taxon>Mucoromycotina</taxon>
        <taxon>Umbelopsidomycetes</taxon>
        <taxon>Umbelopsidales</taxon>
        <taxon>Umbelopsidaceae</taxon>
        <taxon>Umbelopsis</taxon>
    </lineage>
</organism>
<keyword evidence="3" id="KW-1185">Reference proteome</keyword>
<comment type="caution">
    <text evidence="2">The sequence shown here is derived from an EMBL/GenBank/DDBJ whole genome shotgun (WGS) entry which is preliminary data.</text>
</comment>
<feature type="region of interest" description="Disordered" evidence="1">
    <location>
        <begin position="111"/>
        <end position="142"/>
    </location>
</feature>
<feature type="region of interest" description="Disordered" evidence="1">
    <location>
        <begin position="1"/>
        <end position="65"/>
    </location>
</feature>
<feature type="compositionally biased region" description="Polar residues" evidence="1">
    <location>
        <begin position="121"/>
        <end position="136"/>
    </location>
</feature>
<feature type="compositionally biased region" description="Polar residues" evidence="1">
    <location>
        <begin position="179"/>
        <end position="189"/>
    </location>
</feature>
<reference evidence="2" key="1">
    <citation type="submission" date="2020-12" db="EMBL/GenBank/DDBJ databases">
        <title>Metabolic potential, ecology and presence of endohyphal bacteria is reflected in genomic diversity of Mucoromycotina.</title>
        <authorList>
            <person name="Muszewska A."/>
            <person name="Okrasinska A."/>
            <person name="Steczkiewicz K."/>
            <person name="Drgas O."/>
            <person name="Orlowska M."/>
            <person name="Perlinska-Lenart U."/>
            <person name="Aleksandrzak-Piekarczyk T."/>
            <person name="Szatraj K."/>
            <person name="Zielenkiewicz U."/>
            <person name="Pilsyk S."/>
            <person name="Malc E."/>
            <person name="Mieczkowski P."/>
            <person name="Kruszewska J.S."/>
            <person name="Biernat P."/>
            <person name="Pawlowska J."/>
        </authorList>
    </citation>
    <scope>NUCLEOTIDE SEQUENCE</scope>
    <source>
        <strain evidence="2">WA0000051536</strain>
    </source>
</reference>
<dbReference type="Proteomes" id="UP000612746">
    <property type="component" value="Unassembled WGS sequence"/>
</dbReference>
<dbReference type="AlphaFoldDB" id="A0A8H7UHT3"/>
<name>A0A8H7UHT3_9FUNG</name>
<accession>A0A8H7UHT3</accession>
<proteinExistence type="predicted"/>
<evidence type="ECO:0000313" key="2">
    <source>
        <dbReference type="EMBL" id="KAG2179589.1"/>
    </source>
</evidence>
<evidence type="ECO:0000256" key="1">
    <source>
        <dbReference type="SAM" id="MobiDB-lite"/>
    </source>
</evidence>
<feature type="compositionally biased region" description="Basic and acidic residues" evidence="1">
    <location>
        <begin position="31"/>
        <end position="48"/>
    </location>
</feature>
<dbReference type="OrthoDB" id="2380110at2759"/>
<dbReference type="EMBL" id="JAEPRA010000010">
    <property type="protein sequence ID" value="KAG2179589.1"/>
    <property type="molecule type" value="Genomic_DNA"/>
</dbReference>
<evidence type="ECO:0000313" key="3">
    <source>
        <dbReference type="Proteomes" id="UP000612746"/>
    </source>
</evidence>
<protein>
    <submittedName>
        <fullName evidence="2">Uncharacterized protein</fullName>
    </submittedName>
</protein>
<feature type="compositionally biased region" description="Basic residues" evidence="1">
    <location>
        <begin position="1"/>
        <end position="10"/>
    </location>
</feature>
<feature type="region of interest" description="Disordered" evidence="1">
    <location>
        <begin position="179"/>
        <end position="221"/>
    </location>
</feature>
<feature type="compositionally biased region" description="Polar residues" evidence="1">
    <location>
        <begin position="202"/>
        <end position="212"/>
    </location>
</feature>
<gene>
    <name evidence="2" type="ORF">INT44_006436</name>
</gene>
<sequence length="352" mass="40059">MDTKLKKLFRNSRLDLPTRWSTPPPPASTFDRPERPRQSLDCPPRLDTKSPQQRRTWRKPLPQDAPKIRIAVKPDYKQMDRNVSLALDALSACDFNELPAQLKAELVRQQTDKPTGGQLKTLGTASSFYPKSTVQHTPRPKVMSQYPVRQTSLSYQNNPQVTARLQDMDKNVSQRLSRYSIESDNTSGEESLGPATPRHSLSPMTEATSQESMPPEPPKHKFELPQIVMTGSEHSLPNSPSSDAKMAPPSDMHTLNDPNITHIKRQNENTVHLRPKVASIKRTSSVRRRPSARRHVSLRRHVNDILSGAFEEADDEWENESDEEDDMNDHLQVWTRRSFQLDNQSIPLPANC</sequence>